<evidence type="ECO:0000256" key="5">
    <source>
        <dbReference type="ARBA" id="ARBA00022729"/>
    </source>
</evidence>
<organism evidence="10 11">
    <name type="scientific">Stomoxys calcitrans</name>
    <name type="common">Stable fly</name>
    <name type="synonym">Conops calcitrans</name>
    <dbReference type="NCBI Taxonomy" id="35570"/>
    <lineage>
        <taxon>Eukaryota</taxon>
        <taxon>Metazoa</taxon>
        <taxon>Ecdysozoa</taxon>
        <taxon>Arthropoda</taxon>
        <taxon>Hexapoda</taxon>
        <taxon>Insecta</taxon>
        <taxon>Pterygota</taxon>
        <taxon>Neoptera</taxon>
        <taxon>Endopterygota</taxon>
        <taxon>Diptera</taxon>
        <taxon>Brachycera</taxon>
        <taxon>Muscomorpha</taxon>
        <taxon>Muscoidea</taxon>
        <taxon>Muscidae</taxon>
        <taxon>Stomoxys</taxon>
    </lineage>
</organism>
<evidence type="ECO:0000256" key="4">
    <source>
        <dbReference type="ARBA" id="ARBA00022617"/>
    </source>
</evidence>
<dbReference type="PANTHER" id="PTHR11475:SF86">
    <property type="entry name" value="PEROXIDASE"/>
    <property type="match status" value="1"/>
</dbReference>
<name>A0A1I8QAM7_STOCA</name>
<dbReference type="GO" id="GO:0004601">
    <property type="term" value="F:peroxidase activity"/>
    <property type="evidence" value="ECO:0007669"/>
    <property type="project" value="UniProtKB-KW"/>
</dbReference>
<keyword evidence="11" id="KW-1185">Reference proteome</keyword>
<dbReference type="STRING" id="35570.A0A1I8QAM7"/>
<gene>
    <name evidence="10" type="primary">106082238</name>
</gene>
<dbReference type="SUPFAM" id="SSF48113">
    <property type="entry name" value="Heme-dependent peroxidases"/>
    <property type="match status" value="1"/>
</dbReference>
<dbReference type="KEGG" id="scac:106082238"/>
<dbReference type="Pfam" id="PF03098">
    <property type="entry name" value="An_peroxidase"/>
    <property type="match status" value="1"/>
</dbReference>
<accession>A0A1I8QAM7</accession>
<evidence type="ECO:0000256" key="3">
    <source>
        <dbReference type="ARBA" id="ARBA00022559"/>
    </source>
</evidence>
<feature type="binding site" description="axial binding residue" evidence="8">
    <location>
        <position position="430"/>
    </location>
    <ligand>
        <name>heme b</name>
        <dbReference type="ChEBI" id="CHEBI:60344"/>
    </ligand>
    <ligandPart>
        <name>Fe</name>
        <dbReference type="ChEBI" id="CHEBI:18248"/>
    </ligandPart>
</feature>
<keyword evidence="7 8" id="KW-0408">Iron</keyword>
<dbReference type="InterPro" id="IPR037120">
    <property type="entry name" value="Haem_peroxidase_sf_animal"/>
</dbReference>
<evidence type="ECO:0000256" key="1">
    <source>
        <dbReference type="ARBA" id="ARBA00004613"/>
    </source>
</evidence>
<feature type="signal peptide" evidence="9">
    <location>
        <begin position="1"/>
        <end position="19"/>
    </location>
</feature>
<dbReference type="InterPro" id="IPR010255">
    <property type="entry name" value="Haem_peroxidase_sf"/>
</dbReference>
<keyword evidence="3" id="KW-0575">Peroxidase</keyword>
<dbReference type="PROSITE" id="PS50292">
    <property type="entry name" value="PEROXIDASE_3"/>
    <property type="match status" value="1"/>
</dbReference>
<dbReference type="EnsemblMetazoa" id="SCAU015388-RA">
    <property type="protein sequence ID" value="SCAU015388-PA"/>
    <property type="gene ID" value="SCAU015388"/>
</dbReference>
<evidence type="ECO:0000256" key="7">
    <source>
        <dbReference type="ARBA" id="ARBA00023004"/>
    </source>
</evidence>
<dbReference type="FunFam" id="1.10.640.10:FF:000003">
    <property type="entry name" value="chorion peroxidase"/>
    <property type="match status" value="1"/>
</dbReference>
<keyword evidence="6" id="KW-0560">Oxidoreductase</keyword>
<keyword evidence="8" id="KW-0479">Metal-binding</keyword>
<dbReference type="PRINTS" id="PR00457">
    <property type="entry name" value="ANPEROXIDASE"/>
</dbReference>
<dbReference type="GO" id="GO:0022412">
    <property type="term" value="P:cellular process involved in reproduction in multicellular organism"/>
    <property type="evidence" value="ECO:0007669"/>
    <property type="project" value="UniProtKB-ARBA"/>
</dbReference>
<dbReference type="AlphaFoldDB" id="A0A1I8QAM7"/>
<dbReference type="OrthoDB" id="823504at2759"/>
<dbReference type="PANTHER" id="PTHR11475">
    <property type="entry name" value="OXIDASE/PEROXIDASE"/>
    <property type="match status" value="1"/>
</dbReference>
<dbReference type="GO" id="GO:0005576">
    <property type="term" value="C:extracellular region"/>
    <property type="evidence" value="ECO:0007669"/>
    <property type="project" value="UniProtKB-SubCell"/>
</dbReference>
<dbReference type="GO" id="GO:0046872">
    <property type="term" value="F:metal ion binding"/>
    <property type="evidence" value="ECO:0007669"/>
    <property type="project" value="UniProtKB-KW"/>
</dbReference>
<evidence type="ECO:0000313" key="11">
    <source>
        <dbReference type="Proteomes" id="UP000095300"/>
    </source>
</evidence>
<feature type="chain" id="PRO_5009328007" description="Peroxidase" evidence="9">
    <location>
        <begin position="20"/>
        <end position="675"/>
    </location>
</feature>
<dbReference type="VEuPathDB" id="VectorBase:SCAU015388"/>
<evidence type="ECO:0000256" key="9">
    <source>
        <dbReference type="SAM" id="SignalP"/>
    </source>
</evidence>
<reference evidence="10" key="1">
    <citation type="submission" date="2020-05" db="UniProtKB">
        <authorList>
            <consortium name="EnsemblMetazoa"/>
        </authorList>
    </citation>
    <scope>IDENTIFICATION</scope>
    <source>
        <strain evidence="10">USDA</strain>
    </source>
</reference>
<comment type="subcellular location">
    <subcellularLocation>
        <location evidence="1">Secreted</location>
    </subcellularLocation>
</comment>
<evidence type="ECO:0000256" key="2">
    <source>
        <dbReference type="ARBA" id="ARBA00022525"/>
    </source>
</evidence>
<keyword evidence="5 9" id="KW-0732">Signal</keyword>
<sequence length="675" mass="75766">MRCLIGYTLFLTILKLSQSGCPYSDMMAAASTSAASGAVASSGNGGYPMPMMDSVYGPHPEGYEGDHGYPHHGDEYSDHSRNSIFRSFEGTAKMECAVPPMTCGNDSSLIYYRSFDGSCNNLAHPGYGMANSRYGRLLKPRYGDGKYTPTKSVTGAALPNARVLSLSLFGEMTRPDYGRTMMTMQWGQLVGHDMGQLMQPDQDDCCENPDSKFCYNIPLHVYGPITLGTGKTCQSFTRAVSDVDISCPYSTLGYAEKLSRQTSFLDMGSMYGNSLEQSIKVRSYQGGLLKTVWNGNQELCPVITNEQGECSNEVGSCFAVPDARNQFTPSAIAAHTLFVREHNRLAKILAKLNPHFSDEKLFQVARKINVAQYQKISYYEWLPLLLGSSHCYENHLTHNVGSYDYVNDYNENWHPATYADSAIGALRYGHTTVPGWFTLFAADRYHNQSLRLSDYFQREETVQFFQNSNSFDPLVRGLVTQMEKRADGNVDKELKHYLNRQNVDEFGVDLKAIDIQRGRDFGLPSYNDYREFCGLPRAYHWSDFAHTMDPQKIALLQKFYASPNDVDLNVGGALEHHVGDSLFGPTFQCLVTKQFQTARKSDRFFFEHNNMNAGFTPEQLAEIRKVTLSSVVCANSGLKQIQPNAFRYPNEENNLVSCQSIPQMNLKVWQEHGGY</sequence>
<proteinExistence type="predicted"/>
<keyword evidence="4 8" id="KW-0349">Heme</keyword>
<evidence type="ECO:0000313" key="10">
    <source>
        <dbReference type="EnsemblMetazoa" id="SCAU015388-PA"/>
    </source>
</evidence>
<dbReference type="GO" id="GO:0006979">
    <property type="term" value="P:response to oxidative stress"/>
    <property type="evidence" value="ECO:0007669"/>
    <property type="project" value="InterPro"/>
</dbReference>
<evidence type="ECO:0008006" key="12">
    <source>
        <dbReference type="Google" id="ProtNLM"/>
    </source>
</evidence>
<evidence type="ECO:0000256" key="8">
    <source>
        <dbReference type="PIRSR" id="PIRSR619791-2"/>
    </source>
</evidence>
<protein>
    <recommendedName>
        <fullName evidence="12">Peroxidase</fullName>
    </recommendedName>
</protein>
<dbReference type="Gene3D" id="1.10.640.10">
    <property type="entry name" value="Haem peroxidase domain superfamily, animal type"/>
    <property type="match status" value="1"/>
</dbReference>
<keyword evidence="2" id="KW-0964">Secreted</keyword>
<evidence type="ECO:0000256" key="6">
    <source>
        <dbReference type="ARBA" id="ARBA00023002"/>
    </source>
</evidence>
<dbReference type="InterPro" id="IPR019791">
    <property type="entry name" value="Haem_peroxidase_animal"/>
</dbReference>
<dbReference type="Proteomes" id="UP000095300">
    <property type="component" value="Unassembled WGS sequence"/>
</dbReference>
<dbReference type="GO" id="GO:0020037">
    <property type="term" value="F:heme binding"/>
    <property type="evidence" value="ECO:0007669"/>
    <property type="project" value="InterPro"/>
</dbReference>
<dbReference type="CDD" id="cd09823">
    <property type="entry name" value="peroxinectin_like"/>
    <property type="match status" value="1"/>
</dbReference>